<gene>
    <name evidence="20" type="ORF">BCB69_02790</name>
</gene>
<evidence type="ECO:0000256" key="13">
    <source>
        <dbReference type="ARBA" id="ARBA00023154"/>
    </source>
</evidence>
<evidence type="ECO:0000256" key="9">
    <source>
        <dbReference type="ARBA" id="ARBA00022741"/>
    </source>
</evidence>
<evidence type="ECO:0000256" key="8">
    <source>
        <dbReference type="ARBA" id="ARBA00022737"/>
    </source>
</evidence>
<keyword evidence="7 17" id="KW-0808">Transferase</keyword>
<dbReference type="InterPro" id="IPR045865">
    <property type="entry name" value="ACT-like_dom_sf"/>
</dbReference>
<feature type="binding site" evidence="16">
    <location>
        <position position="184"/>
    </location>
    <ligand>
        <name>ATP</name>
        <dbReference type="ChEBI" id="CHEBI:30616"/>
    </ligand>
</feature>
<accession>A0A1B3WDJ1</accession>
<evidence type="ECO:0000256" key="4">
    <source>
        <dbReference type="ARBA" id="ARBA00005139"/>
    </source>
</evidence>
<dbReference type="InterPro" id="IPR054352">
    <property type="entry name" value="ACT_Aspartokinase"/>
</dbReference>
<comment type="pathway">
    <text evidence="4 18">Amino-acid biosynthesis; L-threonine biosynthesis; L-threonine from L-aspartate: step 1/5.</text>
</comment>
<dbReference type="UniPathway" id="UPA00051">
    <property type="reaction ID" value="UER00462"/>
</dbReference>
<evidence type="ECO:0000256" key="3">
    <source>
        <dbReference type="ARBA" id="ARBA00004986"/>
    </source>
</evidence>
<proteinExistence type="inferred from homology"/>
<dbReference type="InterPro" id="IPR036393">
    <property type="entry name" value="AceGlu_kinase-like_sf"/>
</dbReference>
<dbReference type="GO" id="GO:0005829">
    <property type="term" value="C:cytosol"/>
    <property type="evidence" value="ECO:0007669"/>
    <property type="project" value="TreeGrafter"/>
</dbReference>
<dbReference type="InterPro" id="IPR001048">
    <property type="entry name" value="Asp/Glu/Uridylate_kinase"/>
</dbReference>
<evidence type="ECO:0000256" key="16">
    <source>
        <dbReference type="PIRSR" id="PIRSR000726-1"/>
    </source>
</evidence>
<dbReference type="InterPro" id="IPR041740">
    <property type="entry name" value="AKii-LysC-BS"/>
</dbReference>
<sequence>MALYVKKFGGSSVATLEKMRHIVSRVLNDKKEEDQIIIVVSAMGNTTDDLLHLASKVENNPFNREMDMLISTGEQVSISLMAMIFNSMGTPAISLTGAQAGIIAEGVFGKGNIVDIKPERVFKALNEGKVVIVAGFQGITPQGDIITLGRGGSDTTAVALAGAMEADICEIYTDVKGVYSADPRIVPNAIKMKEITNAEMLELARLGAGVMHPQSVAMGKRYHVPIHVRSTFTHESGTIIKDSYSKQMESNLICGVAQDDNVARIAVLGLENMPGTAGMLFSELASNEVPVDMIVQSARKLDDKTIDIIFTVASTDLHQAKFVLEQMKKQGKINKVMYDDNCAKVSIVGPEMLGTPGVAARIFGSLGKDNINIDIVSTSKNSISCLIPRTYINKAICAIHDEFFK</sequence>
<dbReference type="GO" id="GO:0005524">
    <property type="term" value="F:ATP binding"/>
    <property type="evidence" value="ECO:0007669"/>
    <property type="project" value="UniProtKB-KW"/>
</dbReference>
<dbReference type="InterPro" id="IPR001341">
    <property type="entry name" value="Asp_kinase"/>
</dbReference>
<dbReference type="CDD" id="cd04913">
    <property type="entry name" value="ACT_AKii-LysC-BS-like_1"/>
    <property type="match status" value="1"/>
</dbReference>
<dbReference type="CDD" id="cd04923">
    <property type="entry name" value="ACT_AK-LysC-DapG-like_2"/>
    <property type="match status" value="1"/>
</dbReference>
<dbReference type="Pfam" id="PF22468">
    <property type="entry name" value="ACT_9"/>
    <property type="match status" value="2"/>
</dbReference>
<dbReference type="KEGG" id="dpn:BCB69_02790"/>
<evidence type="ECO:0000259" key="19">
    <source>
        <dbReference type="PROSITE" id="PS51671"/>
    </source>
</evidence>
<evidence type="ECO:0000313" key="21">
    <source>
        <dbReference type="Proteomes" id="UP000094757"/>
    </source>
</evidence>
<evidence type="ECO:0000256" key="15">
    <source>
        <dbReference type="ARBA" id="ARBA00063835"/>
    </source>
</evidence>
<dbReference type="PROSITE" id="PS51671">
    <property type="entry name" value="ACT"/>
    <property type="match status" value="1"/>
</dbReference>
<feature type="binding site" evidence="16">
    <location>
        <position position="74"/>
    </location>
    <ligand>
        <name>substrate</name>
    </ligand>
</feature>
<feature type="binding site" evidence="16">
    <location>
        <begin position="7"/>
        <end position="10"/>
    </location>
    <ligand>
        <name>ATP</name>
        <dbReference type="ChEBI" id="CHEBI:30616"/>
    </ligand>
</feature>
<comment type="pathway">
    <text evidence="3 18">Amino-acid biosynthesis; L-methionine biosynthesis via de novo pathway; L-homoserine from L-aspartate: step 1/3.</text>
</comment>
<name>A0A1B3WDJ1_9FIRM</name>
<comment type="pathway">
    <text evidence="2 18">Amino-acid biosynthesis; L-lysine biosynthesis via DAP pathway; (S)-tetrahydrodipicolinate from L-aspartate: step 1/4.</text>
</comment>
<keyword evidence="12" id="KW-0220">Diaminopimelate biosynthesis</keyword>
<evidence type="ECO:0000256" key="6">
    <source>
        <dbReference type="ARBA" id="ARBA00022605"/>
    </source>
</evidence>
<dbReference type="EC" id="2.7.2.4" evidence="17"/>
<dbReference type="CDD" id="cd04261">
    <property type="entry name" value="AAK_AKii-LysC-BS"/>
    <property type="match status" value="1"/>
</dbReference>
<dbReference type="InterPro" id="IPR005260">
    <property type="entry name" value="Asp_kin_monofn"/>
</dbReference>
<keyword evidence="10 17" id="KW-0418">Kinase</keyword>
<dbReference type="Gene3D" id="3.30.2130.10">
    <property type="entry name" value="VC0802-like"/>
    <property type="match status" value="1"/>
</dbReference>
<evidence type="ECO:0000313" key="20">
    <source>
        <dbReference type="EMBL" id="AOH38993.1"/>
    </source>
</evidence>
<comment type="function">
    <text evidence="1">Catalyzes the phosphorylation of the beta-carboxyl group of aspartic acid with ATP to yield 4-phospho-L-aspartate, which is involved in the branched biosynthetic pathway leading to the biosynthesis of amino acids threonine, isoleucine and methionine.</text>
</comment>
<keyword evidence="13" id="KW-0457">Lysine biosynthesis</keyword>
<evidence type="ECO:0000256" key="1">
    <source>
        <dbReference type="ARBA" id="ARBA00003121"/>
    </source>
</evidence>
<evidence type="ECO:0000256" key="12">
    <source>
        <dbReference type="ARBA" id="ARBA00022915"/>
    </source>
</evidence>
<evidence type="ECO:0000256" key="5">
    <source>
        <dbReference type="ARBA" id="ARBA00010122"/>
    </source>
</evidence>
<evidence type="ECO:0000256" key="7">
    <source>
        <dbReference type="ARBA" id="ARBA00022679"/>
    </source>
</evidence>
<keyword evidence="11 16" id="KW-0067">ATP-binding</keyword>
<dbReference type="Gene3D" id="3.40.1160.10">
    <property type="entry name" value="Acetylglutamate kinase-like"/>
    <property type="match status" value="1"/>
</dbReference>
<dbReference type="GO" id="GO:0019877">
    <property type="term" value="P:diaminopimelate biosynthetic process"/>
    <property type="evidence" value="ECO:0007669"/>
    <property type="project" value="UniProtKB-KW"/>
</dbReference>
<evidence type="ECO:0000256" key="18">
    <source>
        <dbReference type="RuleBase" id="RU004249"/>
    </source>
</evidence>
<dbReference type="NCBIfam" id="TIGR00657">
    <property type="entry name" value="asp_kinases"/>
    <property type="match status" value="1"/>
</dbReference>
<dbReference type="NCBIfam" id="NF005155">
    <property type="entry name" value="PRK06635.1-4"/>
    <property type="match status" value="1"/>
</dbReference>
<dbReference type="EMBL" id="CP017037">
    <property type="protein sequence ID" value="AOH38993.1"/>
    <property type="molecule type" value="Genomic_DNA"/>
</dbReference>
<dbReference type="InterPro" id="IPR018042">
    <property type="entry name" value="Aspartate_kinase_CS"/>
</dbReference>
<dbReference type="GO" id="GO:0004072">
    <property type="term" value="F:aspartate kinase activity"/>
    <property type="evidence" value="ECO:0007669"/>
    <property type="project" value="UniProtKB-EC"/>
</dbReference>
<evidence type="ECO:0000256" key="2">
    <source>
        <dbReference type="ARBA" id="ARBA00004766"/>
    </source>
</evidence>
<comment type="similarity">
    <text evidence="5 17">Belongs to the aspartokinase family.</text>
</comment>
<dbReference type="PANTHER" id="PTHR21499:SF3">
    <property type="entry name" value="ASPARTOKINASE"/>
    <property type="match status" value="1"/>
</dbReference>
<organism evidence="20 21">
    <name type="scientific">Dialister pneumosintes</name>
    <dbReference type="NCBI Taxonomy" id="39950"/>
    <lineage>
        <taxon>Bacteria</taxon>
        <taxon>Bacillati</taxon>
        <taxon>Bacillota</taxon>
        <taxon>Negativicutes</taxon>
        <taxon>Veillonellales</taxon>
        <taxon>Veillonellaceae</taxon>
        <taxon>Dialister</taxon>
    </lineage>
</organism>
<dbReference type="Proteomes" id="UP000094757">
    <property type="component" value="Chromosome"/>
</dbReference>
<dbReference type="NCBIfam" id="NF005154">
    <property type="entry name" value="PRK06635.1-2"/>
    <property type="match status" value="1"/>
</dbReference>
<evidence type="ECO:0000256" key="11">
    <source>
        <dbReference type="ARBA" id="ARBA00022840"/>
    </source>
</evidence>
<dbReference type="NCBIfam" id="TIGR00656">
    <property type="entry name" value="asp_kin_monofn"/>
    <property type="match status" value="1"/>
</dbReference>
<dbReference type="AlphaFoldDB" id="A0A1B3WDJ1"/>
<dbReference type="GO" id="GO:0009089">
    <property type="term" value="P:lysine biosynthetic process via diaminopimelate"/>
    <property type="evidence" value="ECO:0007669"/>
    <property type="project" value="UniProtKB-UniPathway"/>
</dbReference>
<dbReference type="FunFam" id="3.30.2130.10:FF:000001">
    <property type="entry name" value="Bifunctional aspartokinase/homoserine dehydrogenase"/>
    <property type="match status" value="1"/>
</dbReference>
<evidence type="ECO:0000256" key="17">
    <source>
        <dbReference type="RuleBase" id="RU003448"/>
    </source>
</evidence>
<dbReference type="PROSITE" id="PS00324">
    <property type="entry name" value="ASPARTOKINASE"/>
    <property type="match status" value="1"/>
</dbReference>
<evidence type="ECO:0000256" key="14">
    <source>
        <dbReference type="ARBA" id="ARBA00047872"/>
    </source>
</evidence>
<evidence type="ECO:0000256" key="10">
    <source>
        <dbReference type="ARBA" id="ARBA00022777"/>
    </source>
</evidence>
<dbReference type="STRING" id="39950.BCB69_02790"/>
<dbReference type="UniPathway" id="UPA00050">
    <property type="reaction ID" value="UER00461"/>
</dbReference>
<dbReference type="RefSeq" id="WP_022514110.1">
    <property type="nucleotide sequence ID" value="NZ_CP017037.1"/>
</dbReference>
<dbReference type="PANTHER" id="PTHR21499">
    <property type="entry name" value="ASPARTATE KINASE"/>
    <property type="match status" value="1"/>
</dbReference>
<dbReference type="PIRSF" id="PIRSF000726">
    <property type="entry name" value="Asp_kin"/>
    <property type="match status" value="1"/>
</dbReference>
<feature type="binding site" evidence="16">
    <location>
        <position position="47"/>
    </location>
    <ligand>
        <name>substrate</name>
    </ligand>
</feature>
<dbReference type="SUPFAM" id="SSF55021">
    <property type="entry name" value="ACT-like"/>
    <property type="match status" value="2"/>
</dbReference>
<dbReference type="SUPFAM" id="SSF53633">
    <property type="entry name" value="Carbamate kinase-like"/>
    <property type="match status" value="1"/>
</dbReference>
<dbReference type="InterPro" id="IPR002912">
    <property type="entry name" value="ACT_dom"/>
</dbReference>
<comment type="subunit">
    <text evidence="15">Tetramer consisting of 2 isoforms Alpha (catalytic and regulation) and of a homodimer of 2 isoforms Beta (regulation).</text>
</comment>
<feature type="binding site" evidence="16">
    <location>
        <position position="179"/>
    </location>
    <ligand>
        <name>ATP</name>
        <dbReference type="ChEBI" id="CHEBI:30616"/>
    </ligand>
</feature>
<keyword evidence="8" id="KW-0677">Repeat</keyword>
<feature type="binding site" evidence="16">
    <location>
        <begin position="173"/>
        <end position="174"/>
    </location>
    <ligand>
        <name>ATP</name>
        <dbReference type="ChEBI" id="CHEBI:30616"/>
    </ligand>
</feature>
<dbReference type="Pfam" id="PF00696">
    <property type="entry name" value="AA_kinase"/>
    <property type="match status" value="1"/>
</dbReference>
<dbReference type="FunFam" id="3.40.1160.10:FF:000002">
    <property type="entry name" value="Aspartokinase"/>
    <property type="match status" value="1"/>
</dbReference>
<keyword evidence="9 16" id="KW-0547">Nucleotide-binding</keyword>
<dbReference type="GO" id="GO:0009088">
    <property type="term" value="P:threonine biosynthetic process"/>
    <property type="evidence" value="ECO:0007669"/>
    <property type="project" value="UniProtKB-UniPathway"/>
</dbReference>
<protein>
    <recommendedName>
        <fullName evidence="17">Aspartokinase</fullName>
        <ecNumber evidence="17">2.7.2.4</ecNumber>
    </recommendedName>
</protein>
<reference evidence="21" key="1">
    <citation type="submission" date="2016-08" db="EMBL/GenBank/DDBJ databases">
        <authorList>
            <person name="Holder M.E."/>
            <person name="Ajami N.J."/>
            <person name="Petrosino J.F."/>
        </authorList>
    </citation>
    <scope>NUCLEOTIDE SEQUENCE [LARGE SCALE GENOMIC DNA]</scope>
    <source>
        <strain evidence="21">F0677</strain>
    </source>
</reference>
<dbReference type="GO" id="GO:0009090">
    <property type="term" value="P:homoserine biosynthetic process"/>
    <property type="evidence" value="ECO:0007669"/>
    <property type="project" value="TreeGrafter"/>
</dbReference>
<comment type="catalytic activity">
    <reaction evidence="14 17">
        <text>L-aspartate + ATP = 4-phospho-L-aspartate + ADP</text>
        <dbReference type="Rhea" id="RHEA:23776"/>
        <dbReference type="ChEBI" id="CHEBI:29991"/>
        <dbReference type="ChEBI" id="CHEBI:30616"/>
        <dbReference type="ChEBI" id="CHEBI:57535"/>
        <dbReference type="ChEBI" id="CHEBI:456216"/>
        <dbReference type="EC" id="2.7.2.4"/>
    </reaction>
</comment>
<feature type="domain" description="ACT" evidence="19">
    <location>
        <begin position="265"/>
        <end position="350"/>
    </location>
</feature>
<keyword evidence="6 18" id="KW-0028">Amino-acid biosynthesis</keyword>
<dbReference type="UniPathway" id="UPA00034">
    <property type="reaction ID" value="UER00015"/>
</dbReference>